<organism evidence="1 2">
    <name type="scientific">Kineococcus rhizosphaerae</name>
    <dbReference type="NCBI Taxonomy" id="559628"/>
    <lineage>
        <taxon>Bacteria</taxon>
        <taxon>Bacillati</taxon>
        <taxon>Actinomycetota</taxon>
        <taxon>Actinomycetes</taxon>
        <taxon>Kineosporiales</taxon>
        <taxon>Kineosporiaceae</taxon>
        <taxon>Kineococcus</taxon>
    </lineage>
</organism>
<dbReference type="Gene3D" id="3.30.565.10">
    <property type="entry name" value="Histidine kinase-like ATPase, C-terminal domain"/>
    <property type="match status" value="1"/>
</dbReference>
<dbReference type="CDD" id="cd16936">
    <property type="entry name" value="HATPase_RsbW-like"/>
    <property type="match status" value="1"/>
</dbReference>
<name>A0A2T0R3D5_9ACTN</name>
<dbReference type="PANTHER" id="PTHR35526">
    <property type="entry name" value="ANTI-SIGMA-F FACTOR RSBW-RELATED"/>
    <property type="match status" value="1"/>
</dbReference>
<dbReference type="PANTHER" id="PTHR35526:SF3">
    <property type="entry name" value="ANTI-SIGMA-F FACTOR RSBW"/>
    <property type="match status" value="1"/>
</dbReference>
<evidence type="ECO:0008006" key="3">
    <source>
        <dbReference type="Google" id="ProtNLM"/>
    </source>
</evidence>
<evidence type="ECO:0000313" key="2">
    <source>
        <dbReference type="Proteomes" id="UP000238083"/>
    </source>
</evidence>
<accession>A0A2T0R3D5</accession>
<dbReference type="RefSeq" id="WP_146149395.1">
    <property type="nucleotide sequence ID" value="NZ_PVZF01000006.1"/>
</dbReference>
<comment type="caution">
    <text evidence="1">The sequence shown here is derived from an EMBL/GenBank/DDBJ whole genome shotgun (WGS) entry which is preliminary data.</text>
</comment>
<dbReference type="AlphaFoldDB" id="A0A2T0R3D5"/>
<evidence type="ECO:0000313" key="1">
    <source>
        <dbReference type="EMBL" id="PRY14554.1"/>
    </source>
</evidence>
<dbReference type="InterPro" id="IPR050267">
    <property type="entry name" value="Anti-sigma-factor_SerPK"/>
</dbReference>
<dbReference type="Proteomes" id="UP000238083">
    <property type="component" value="Unassembled WGS sequence"/>
</dbReference>
<dbReference type="OrthoDB" id="3852626at2"/>
<protein>
    <recommendedName>
        <fullName evidence="3">Histidine kinase-like protein</fullName>
    </recommendedName>
</protein>
<keyword evidence="2" id="KW-1185">Reference proteome</keyword>
<reference evidence="1 2" key="1">
    <citation type="submission" date="2018-03" db="EMBL/GenBank/DDBJ databases">
        <title>Genomic Encyclopedia of Archaeal and Bacterial Type Strains, Phase II (KMG-II): from individual species to whole genera.</title>
        <authorList>
            <person name="Goeker M."/>
        </authorList>
    </citation>
    <scope>NUCLEOTIDE SEQUENCE [LARGE SCALE GENOMIC DNA]</scope>
    <source>
        <strain evidence="1 2">DSM 19711</strain>
    </source>
</reference>
<dbReference type="InterPro" id="IPR036890">
    <property type="entry name" value="HATPase_C_sf"/>
</dbReference>
<sequence length="125" mass="13802">MCEWFPAAESTVVVDRSAARHARRFLDDHWCVEHASLLRPHAELLVSELVTEAVTHGTAPVVLRIECEGDDGVTIAVSDRDPNGPHFRTVGPDDAHTTNLVEVLSDEWGVRTRPGGKTVWSRLVV</sequence>
<dbReference type="EMBL" id="PVZF01000006">
    <property type="protein sequence ID" value="PRY14554.1"/>
    <property type="molecule type" value="Genomic_DNA"/>
</dbReference>
<gene>
    <name evidence="1" type="ORF">CLV37_106112</name>
</gene>
<proteinExistence type="predicted"/>